<dbReference type="KEGG" id="api:100159556"/>
<dbReference type="GO" id="GO:0005615">
    <property type="term" value="C:extracellular space"/>
    <property type="evidence" value="ECO:0007669"/>
    <property type="project" value="InterPro"/>
</dbReference>
<evidence type="ECO:0000256" key="4">
    <source>
        <dbReference type="RuleBase" id="RU000411"/>
    </source>
</evidence>
<dbReference type="SMART" id="SM00093">
    <property type="entry name" value="SERPIN"/>
    <property type="match status" value="1"/>
</dbReference>
<comment type="similarity">
    <text evidence="1 4">Belongs to the serpin family.</text>
</comment>
<dbReference type="Gene3D" id="3.30.497.10">
    <property type="entry name" value="Antithrombin, subunit I, domain 2"/>
    <property type="match status" value="2"/>
</dbReference>
<keyword evidence="8" id="KW-1185">Reference proteome</keyword>
<dbReference type="PANTHER" id="PTHR11461">
    <property type="entry name" value="SERINE PROTEASE INHIBITOR, SERPIN"/>
    <property type="match status" value="1"/>
</dbReference>
<evidence type="ECO:0000313" key="7">
    <source>
        <dbReference type="EnsemblMetazoa" id="XP_001944781.1"/>
    </source>
</evidence>
<protein>
    <recommendedName>
        <fullName evidence="6">Serpin domain-containing protein</fullName>
    </recommendedName>
</protein>
<dbReference type="OrthoDB" id="671595at2759"/>
<evidence type="ECO:0000313" key="8">
    <source>
        <dbReference type="Proteomes" id="UP000007819"/>
    </source>
</evidence>
<organism evidence="7 8">
    <name type="scientific">Acyrthosiphon pisum</name>
    <name type="common">Pea aphid</name>
    <dbReference type="NCBI Taxonomy" id="7029"/>
    <lineage>
        <taxon>Eukaryota</taxon>
        <taxon>Metazoa</taxon>
        <taxon>Ecdysozoa</taxon>
        <taxon>Arthropoda</taxon>
        <taxon>Hexapoda</taxon>
        <taxon>Insecta</taxon>
        <taxon>Pterygota</taxon>
        <taxon>Neoptera</taxon>
        <taxon>Paraneoptera</taxon>
        <taxon>Hemiptera</taxon>
        <taxon>Sternorrhyncha</taxon>
        <taxon>Aphidomorpha</taxon>
        <taxon>Aphidoidea</taxon>
        <taxon>Aphididae</taxon>
        <taxon>Macrosiphini</taxon>
        <taxon>Acyrthosiphon</taxon>
    </lineage>
</organism>
<proteinExistence type="inferred from homology"/>
<feature type="signal peptide" evidence="5">
    <location>
        <begin position="1"/>
        <end position="39"/>
    </location>
</feature>
<dbReference type="PROSITE" id="PS00284">
    <property type="entry name" value="SERPIN"/>
    <property type="match status" value="1"/>
</dbReference>
<dbReference type="GO" id="GO:0004867">
    <property type="term" value="F:serine-type endopeptidase inhibitor activity"/>
    <property type="evidence" value="ECO:0007669"/>
    <property type="project" value="UniProtKB-KW"/>
</dbReference>
<keyword evidence="3" id="KW-0722">Serine protease inhibitor</keyword>
<sequence length="426" mass="46969">MARWRMVQSATAPFIHITSSVSMHLLIAAVTALSSSVSASGWTNSTDVIRVVQFSNSLVPPLFNHYSRGRDNLVLAPFGVATNVAMMLEGLQGRAAEEVTALFRLQAKEVRQQLRRGFKMIFDTFGDDSDGDFAGSYNKASVTSSRVMPSSYINRLSKYYQANVTTMRSENSNNSLTDILELRSDTGIISHWKDYQKLATYTYLSYQPSAPFTKADGSIVHVPMIPQTGMFKIGYVPQLKCLAAELMFETDKVSMLIMMPDDVNGSELMIERLSKENFLDILDSLGYQDTEVLLPQLAAFTNGLDLEPFFKKLGVKAAFNQTVSGSADNNNKTSSKSRDHASKSPTFTLVSMKQNAYFSMSFITINSVGSVGTKLGIRPSASRQKRGIATKVVFDKPFVFFVYNKLTGLILLAGKITNPTQVPSTS</sequence>
<dbReference type="RefSeq" id="XP_001944781.1">
    <property type="nucleotide sequence ID" value="XM_001944746.4"/>
</dbReference>
<dbReference type="InterPro" id="IPR042178">
    <property type="entry name" value="Serpin_sf_1"/>
</dbReference>
<evidence type="ECO:0000256" key="2">
    <source>
        <dbReference type="ARBA" id="ARBA00022690"/>
    </source>
</evidence>
<feature type="domain" description="Serpin" evidence="6">
    <location>
        <begin position="60"/>
        <end position="419"/>
    </location>
</feature>
<evidence type="ECO:0000259" key="6">
    <source>
        <dbReference type="SMART" id="SM00093"/>
    </source>
</evidence>
<dbReference type="PANTHER" id="PTHR11461:SF211">
    <property type="entry name" value="GH10112P-RELATED"/>
    <property type="match status" value="1"/>
</dbReference>
<dbReference type="OMA" id="MSHWKDY"/>
<dbReference type="Proteomes" id="UP000007819">
    <property type="component" value="Chromosome A2"/>
</dbReference>
<dbReference type="InterPro" id="IPR023795">
    <property type="entry name" value="Serpin_CS"/>
</dbReference>
<reference evidence="8" key="1">
    <citation type="submission" date="2010-06" db="EMBL/GenBank/DDBJ databases">
        <authorList>
            <person name="Jiang H."/>
            <person name="Abraham K."/>
            <person name="Ali S."/>
            <person name="Alsbrooks S.L."/>
            <person name="Anim B.N."/>
            <person name="Anosike U.S."/>
            <person name="Attaway T."/>
            <person name="Bandaranaike D.P."/>
            <person name="Battles P.K."/>
            <person name="Bell S.N."/>
            <person name="Bell A.V."/>
            <person name="Beltran B."/>
            <person name="Bickham C."/>
            <person name="Bustamante Y."/>
            <person name="Caleb T."/>
            <person name="Canada A."/>
            <person name="Cardenas V."/>
            <person name="Carter K."/>
            <person name="Chacko J."/>
            <person name="Chandrabose M.N."/>
            <person name="Chavez D."/>
            <person name="Chavez A."/>
            <person name="Chen L."/>
            <person name="Chu H.-S."/>
            <person name="Claassen K.J."/>
            <person name="Cockrell R."/>
            <person name="Collins M."/>
            <person name="Cooper J.A."/>
            <person name="Cree A."/>
            <person name="Curry S.M."/>
            <person name="Da Y."/>
            <person name="Dao M.D."/>
            <person name="Das B."/>
            <person name="Davila M.-L."/>
            <person name="Davy-Carroll L."/>
            <person name="Denson S."/>
            <person name="Dinh H."/>
            <person name="Ebong V.E."/>
            <person name="Edwards J.R."/>
            <person name="Egan A."/>
            <person name="El-Daye J."/>
            <person name="Escobedo L."/>
            <person name="Fernandez S."/>
            <person name="Fernando P.R."/>
            <person name="Flagg N."/>
            <person name="Forbes L.D."/>
            <person name="Fowler R.G."/>
            <person name="Fu Q."/>
            <person name="Gabisi R.A."/>
            <person name="Ganer J."/>
            <person name="Garbino Pronczuk A."/>
            <person name="Garcia R.M."/>
            <person name="Garner T."/>
            <person name="Garrett T.E."/>
            <person name="Gonzalez D.A."/>
            <person name="Hamid H."/>
            <person name="Hawkins E.S."/>
            <person name="Hirani K."/>
            <person name="Hogues M.E."/>
            <person name="Hollins B."/>
            <person name="Hsiao C.-H."/>
            <person name="Jabil R."/>
            <person name="James M.L."/>
            <person name="Jhangiani S.N."/>
            <person name="Johnson B."/>
            <person name="Johnson Q."/>
            <person name="Joshi V."/>
            <person name="Kalu J.B."/>
            <person name="Kam C."/>
            <person name="Kashfia A."/>
            <person name="Keebler J."/>
            <person name="Kisamo H."/>
            <person name="Kovar C.L."/>
            <person name="Lago L.A."/>
            <person name="Lai C.-Y."/>
            <person name="Laidlaw J."/>
            <person name="Lara F."/>
            <person name="Le T.-K."/>
            <person name="Lee S.L."/>
            <person name="Legall F.H."/>
            <person name="Lemon S.J."/>
            <person name="Lewis L.R."/>
            <person name="Li B."/>
            <person name="Liu Y."/>
            <person name="Liu Y.-S."/>
            <person name="Lopez J."/>
            <person name="Lozado R.J."/>
            <person name="Lu J."/>
            <person name="Madu R.C."/>
            <person name="Maheshwari M."/>
            <person name="Maheshwari R."/>
            <person name="Malloy K."/>
            <person name="Martinez E."/>
            <person name="Mathew T."/>
            <person name="Mercado I.C."/>
            <person name="Mercado C."/>
            <person name="Meyer B."/>
            <person name="Montgomery K."/>
            <person name="Morgan M.B."/>
            <person name="Munidasa M."/>
            <person name="Nazareth L.V."/>
            <person name="Nelson J."/>
            <person name="Ng B.M."/>
            <person name="Nguyen N.B."/>
            <person name="Nguyen P.Q."/>
            <person name="Nguyen T."/>
            <person name="Obregon M."/>
            <person name="Okwuonu G.O."/>
            <person name="Onwere C.G."/>
            <person name="Orozco G."/>
            <person name="Parra A."/>
            <person name="Patel S."/>
            <person name="Patil S."/>
            <person name="Perez A."/>
            <person name="Perez Y."/>
            <person name="Pham C."/>
            <person name="Primus E.L."/>
            <person name="Pu L.-L."/>
            <person name="Puazo M."/>
            <person name="Qin X."/>
            <person name="Quiroz J.B."/>
            <person name="Reese J."/>
            <person name="Richards S."/>
            <person name="Rives C.M."/>
            <person name="Robberts R."/>
            <person name="Ruiz S.J."/>
            <person name="Ruiz M.J."/>
            <person name="Santibanez J."/>
            <person name="Schneider B.W."/>
            <person name="Sisson I."/>
            <person name="Smith M."/>
            <person name="Sodergren E."/>
            <person name="Song X.-Z."/>
            <person name="Song B.B."/>
            <person name="Summersgill H."/>
            <person name="Thelus R."/>
            <person name="Thornton R.D."/>
            <person name="Trejos Z.Y."/>
            <person name="Usmani K."/>
            <person name="Vattathil S."/>
            <person name="Villasana D."/>
            <person name="Walker D.L."/>
            <person name="Wang S."/>
            <person name="Wang K."/>
            <person name="White C.S."/>
            <person name="Williams A.C."/>
            <person name="Williamson J."/>
            <person name="Wilson K."/>
            <person name="Woghiren I.O."/>
            <person name="Woodworth J.R."/>
            <person name="Worley K.C."/>
            <person name="Wright R.A."/>
            <person name="Wu W."/>
            <person name="Young L."/>
            <person name="Zhang L."/>
            <person name="Zhang J."/>
            <person name="Zhu Y."/>
            <person name="Muzny D.M."/>
            <person name="Weinstock G."/>
            <person name="Gibbs R.A."/>
        </authorList>
    </citation>
    <scope>NUCLEOTIDE SEQUENCE [LARGE SCALE GENOMIC DNA]</scope>
    <source>
        <strain evidence="8">LSR1</strain>
    </source>
</reference>
<evidence type="ECO:0000256" key="3">
    <source>
        <dbReference type="ARBA" id="ARBA00022900"/>
    </source>
</evidence>
<keyword evidence="2" id="KW-0646">Protease inhibitor</keyword>
<dbReference type="SMR" id="A0A8R2AAR6"/>
<evidence type="ECO:0000256" key="1">
    <source>
        <dbReference type="ARBA" id="ARBA00009500"/>
    </source>
</evidence>
<name>A0A8R2AAR6_ACYPI</name>
<dbReference type="Gene3D" id="2.30.39.10">
    <property type="entry name" value="Alpha-1-antitrypsin, domain 1"/>
    <property type="match status" value="1"/>
</dbReference>
<dbReference type="InterPro" id="IPR000215">
    <property type="entry name" value="Serpin_fam"/>
</dbReference>
<evidence type="ECO:0000256" key="5">
    <source>
        <dbReference type="SAM" id="SignalP"/>
    </source>
</evidence>
<dbReference type="AlphaFoldDB" id="A0A8R2AAR6"/>
<dbReference type="EnsemblMetazoa" id="XM_001944746.5">
    <property type="protein sequence ID" value="XP_001944781.1"/>
    <property type="gene ID" value="LOC100159556"/>
</dbReference>
<reference evidence="7" key="2">
    <citation type="submission" date="2022-06" db="UniProtKB">
        <authorList>
            <consortium name="EnsemblMetazoa"/>
        </authorList>
    </citation>
    <scope>IDENTIFICATION</scope>
</reference>
<dbReference type="Gene3D" id="2.10.310.10">
    <property type="entry name" value="Serpins superfamily"/>
    <property type="match status" value="1"/>
</dbReference>
<dbReference type="GeneID" id="100159556"/>
<keyword evidence="5" id="KW-0732">Signal</keyword>
<dbReference type="InterPro" id="IPR023796">
    <property type="entry name" value="Serpin_dom"/>
</dbReference>
<dbReference type="Pfam" id="PF00079">
    <property type="entry name" value="Serpin"/>
    <property type="match status" value="2"/>
</dbReference>
<dbReference type="InterPro" id="IPR036186">
    <property type="entry name" value="Serpin_sf"/>
</dbReference>
<feature type="chain" id="PRO_5035890136" description="Serpin domain-containing protein" evidence="5">
    <location>
        <begin position="40"/>
        <end position="426"/>
    </location>
</feature>
<dbReference type="SUPFAM" id="SSF56574">
    <property type="entry name" value="Serpins"/>
    <property type="match status" value="1"/>
</dbReference>
<dbReference type="InterPro" id="IPR042185">
    <property type="entry name" value="Serpin_sf_2"/>
</dbReference>
<accession>A0A8R2AAR6</accession>